<dbReference type="EMBL" id="NAFI01000164">
    <property type="protein sequence ID" value="OSJ12996.1"/>
    <property type="molecule type" value="Genomic_DNA"/>
</dbReference>
<protein>
    <recommendedName>
        <fullName evidence="4">DUF485 domain-containing protein</fullName>
    </recommendedName>
</protein>
<sequence length="105" mass="11390">MPQLSPERTERILSDPSFQELVGARAKLRWTLSAITLAMFFGFILLISMARGALGATIGGSSIPVGLGLAFAMIVVVVVLTGFYVAQSNLRFDPLTRSLNREYGQ</sequence>
<evidence type="ECO:0000313" key="3">
    <source>
        <dbReference type="Proteomes" id="UP000193553"/>
    </source>
</evidence>
<dbReference type="InterPro" id="IPR052959">
    <property type="entry name" value="Inner_membrane_assoc"/>
</dbReference>
<name>A0A1X3GT63_9BRAD</name>
<dbReference type="Pfam" id="PF04341">
    <property type="entry name" value="DUF485"/>
    <property type="match status" value="1"/>
</dbReference>
<keyword evidence="1" id="KW-1133">Transmembrane helix</keyword>
<gene>
    <name evidence="2" type="ORF">BSZ18_11890</name>
</gene>
<dbReference type="InterPro" id="IPR007436">
    <property type="entry name" value="DUF485"/>
</dbReference>
<evidence type="ECO:0008006" key="4">
    <source>
        <dbReference type="Google" id="ProtNLM"/>
    </source>
</evidence>
<dbReference type="GO" id="GO:0005886">
    <property type="term" value="C:plasma membrane"/>
    <property type="evidence" value="ECO:0007669"/>
    <property type="project" value="TreeGrafter"/>
</dbReference>
<keyword evidence="1" id="KW-0812">Transmembrane</keyword>
<comment type="caution">
    <text evidence="2">The sequence shown here is derived from an EMBL/GenBank/DDBJ whole genome shotgun (WGS) entry which is preliminary data.</text>
</comment>
<feature type="transmembrane region" description="Helical" evidence="1">
    <location>
        <begin position="30"/>
        <end position="50"/>
    </location>
</feature>
<dbReference type="AlphaFoldDB" id="A0A1X3GT63"/>
<dbReference type="OrthoDB" id="5297034at2"/>
<proteinExistence type="predicted"/>
<evidence type="ECO:0000256" key="1">
    <source>
        <dbReference type="SAM" id="Phobius"/>
    </source>
</evidence>
<dbReference type="RefSeq" id="WP_085358170.1">
    <property type="nucleotide sequence ID" value="NZ_NAFD01000171.1"/>
</dbReference>
<dbReference type="PANTHER" id="PTHR38598:SF1">
    <property type="entry name" value="INNER MEMBRANE PROTEIN YJCH"/>
    <property type="match status" value="1"/>
</dbReference>
<keyword evidence="1" id="KW-0472">Membrane</keyword>
<dbReference type="Proteomes" id="UP000193553">
    <property type="component" value="Unassembled WGS sequence"/>
</dbReference>
<organism evidence="2 3">
    <name type="scientific">Bradyrhizobium canariense</name>
    <dbReference type="NCBI Taxonomy" id="255045"/>
    <lineage>
        <taxon>Bacteria</taxon>
        <taxon>Pseudomonadati</taxon>
        <taxon>Pseudomonadota</taxon>
        <taxon>Alphaproteobacteria</taxon>
        <taxon>Hyphomicrobiales</taxon>
        <taxon>Nitrobacteraceae</taxon>
        <taxon>Bradyrhizobium</taxon>
    </lineage>
</organism>
<dbReference type="PANTHER" id="PTHR38598">
    <property type="entry name" value="INNER MEMBRANE PROTEIN YJCH"/>
    <property type="match status" value="1"/>
</dbReference>
<evidence type="ECO:0000313" key="2">
    <source>
        <dbReference type="EMBL" id="OSJ12996.1"/>
    </source>
</evidence>
<feature type="transmembrane region" description="Helical" evidence="1">
    <location>
        <begin position="62"/>
        <end position="86"/>
    </location>
</feature>
<accession>A0A1X3GT63</accession>
<reference evidence="2 3" key="1">
    <citation type="submission" date="2017-03" db="EMBL/GenBank/DDBJ databases">
        <title>Whole genome sequences of fourteen strains of Bradyrhizobium canariense and one strain of Bradyrhizobium japonicum isolated from Lupinus (Papilionoideae: Genisteae) species in Algeria.</title>
        <authorList>
            <person name="Crovadore J."/>
            <person name="Chekireb D."/>
            <person name="Brachmann A."/>
            <person name="Chablais R."/>
            <person name="Cochard B."/>
            <person name="Lefort F."/>
        </authorList>
    </citation>
    <scope>NUCLEOTIDE SEQUENCE [LARGE SCALE GENOMIC DNA]</scope>
    <source>
        <strain evidence="2 3">UBMA195</strain>
    </source>
</reference>